<evidence type="ECO:0000313" key="11">
    <source>
        <dbReference type="EnsemblPlants" id="KQJ85708"/>
    </source>
</evidence>
<dbReference type="GeneID" id="100832709"/>
<keyword evidence="4" id="KW-0862">Zinc</keyword>
<dbReference type="SMART" id="SM00401">
    <property type="entry name" value="ZnF_GATA"/>
    <property type="match status" value="2"/>
</dbReference>
<reference evidence="10 11" key="1">
    <citation type="journal article" date="2010" name="Nature">
        <title>Genome sequencing and analysis of the model grass Brachypodium distachyon.</title>
        <authorList>
            <consortium name="International Brachypodium Initiative"/>
        </authorList>
    </citation>
    <scope>NUCLEOTIDE SEQUENCE [LARGE SCALE GENOMIC DNA]</scope>
    <source>
        <strain evidence="10">Bd21</strain>
        <strain evidence="11">cv. Bd21</strain>
    </source>
</reference>
<dbReference type="eggNOG" id="KOG1601">
    <property type="taxonomic scope" value="Eukaryota"/>
</dbReference>
<protein>
    <recommendedName>
        <fullName evidence="9">GATA-type domain-containing protein</fullName>
    </recommendedName>
</protein>
<evidence type="ECO:0000256" key="4">
    <source>
        <dbReference type="ARBA" id="ARBA00022833"/>
    </source>
</evidence>
<dbReference type="RefSeq" id="XP_003579113.1">
    <property type="nucleotide sequence ID" value="XM_003579065.4"/>
</dbReference>
<dbReference type="OrthoDB" id="2162994at2759"/>
<dbReference type="InterPro" id="IPR000679">
    <property type="entry name" value="Znf_GATA"/>
</dbReference>
<organism evidence="11">
    <name type="scientific">Brachypodium distachyon</name>
    <name type="common">Purple false brome</name>
    <name type="synonym">Trachynia distachya</name>
    <dbReference type="NCBI Taxonomy" id="15368"/>
    <lineage>
        <taxon>Eukaryota</taxon>
        <taxon>Viridiplantae</taxon>
        <taxon>Streptophyta</taxon>
        <taxon>Embryophyta</taxon>
        <taxon>Tracheophyta</taxon>
        <taxon>Spermatophyta</taxon>
        <taxon>Magnoliopsida</taxon>
        <taxon>Liliopsida</taxon>
        <taxon>Poales</taxon>
        <taxon>Poaceae</taxon>
        <taxon>BOP clade</taxon>
        <taxon>Pooideae</taxon>
        <taxon>Stipodae</taxon>
        <taxon>Brachypodieae</taxon>
        <taxon>Brachypodium</taxon>
    </lineage>
</organism>
<sequence length="321" mass="36439">MDVRRQPNVAAAAAAAAAATLGDLFPHQPAMDSGDNNTEWLSIYLEDCLSTHPVSAEQASQGAVKQKLPPPSSSNARRKKRSLASVIRDEEEHCFTVFVEPPLLLPDQKHWLAESELILPKKDKDQELVQQQEQEHEEEKKRNASAEMLFQQEQMLVCSYCLSNQTPQWWDGPSGVLCNACGLRLQAGNEFSSMERCGQEISKEQEQGKRQEKRRIKRPAYIDEELPQKKRTKKTTYVNEELPPEEPVQRCTHCMSHKTPQWRTGPLGPKTLCNACGVRYKSGRLLPEYRPANSPTFSSYMHSNSHKKVMQMRKSVEHSGQ</sequence>
<accession>I1IG87</accession>
<dbReference type="ExpressionAtlas" id="I1IG87">
    <property type="expression patterns" value="baseline and differential"/>
</dbReference>
<gene>
    <name evidence="11" type="primary">LOC100832709</name>
    <name evidence="10" type="ORF">BRADI_4g01140v3</name>
</gene>
<feature type="compositionally biased region" description="Basic and acidic residues" evidence="8">
    <location>
        <begin position="199"/>
        <end position="210"/>
    </location>
</feature>
<feature type="region of interest" description="Disordered" evidence="8">
    <location>
        <begin position="56"/>
        <end position="83"/>
    </location>
</feature>
<dbReference type="AlphaFoldDB" id="I1IG87"/>
<keyword evidence="5" id="KW-0010">Activator</keyword>
<dbReference type="PROSITE" id="PS50114">
    <property type="entry name" value="GATA_ZN_FINGER_2"/>
    <property type="match status" value="2"/>
</dbReference>
<keyword evidence="12" id="KW-1185">Reference proteome</keyword>
<evidence type="ECO:0000313" key="12">
    <source>
        <dbReference type="Proteomes" id="UP000008810"/>
    </source>
</evidence>
<dbReference type="GO" id="GO:0005634">
    <property type="term" value="C:nucleus"/>
    <property type="evidence" value="ECO:0000318"/>
    <property type="project" value="GO_Central"/>
</dbReference>
<dbReference type="CDD" id="cd00202">
    <property type="entry name" value="ZnF_GATA"/>
    <property type="match status" value="1"/>
</dbReference>
<evidence type="ECO:0000256" key="2">
    <source>
        <dbReference type="ARBA" id="ARBA00022723"/>
    </source>
</evidence>
<dbReference type="GO" id="GO:0008270">
    <property type="term" value="F:zinc ion binding"/>
    <property type="evidence" value="ECO:0007669"/>
    <property type="project" value="UniProtKB-KW"/>
</dbReference>
<evidence type="ECO:0000256" key="6">
    <source>
        <dbReference type="PROSITE-ProRule" id="PRU00094"/>
    </source>
</evidence>
<dbReference type="FunFam" id="3.30.50.10:FF:000018">
    <property type="entry name" value="GATA transcription factor"/>
    <property type="match status" value="1"/>
</dbReference>
<reference evidence="11" key="3">
    <citation type="submission" date="2018-08" db="UniProtKB">
        <authorList>
            <consortium name="EnsemblPlants"/>
        </authorList>
    </citation>
    <scope>IDENTIFICATION</scope>
    <source>
        <strain evidence="11">cv. Bd21</strain>
    </source>
</reference>
<dbReference type="GO" id="GO:0000976">
    <property type="term" value="F:transcription cis-regulatory region binding"/>
    <property type="evidence" value="ECO:0000318"/>
    <property type="project" value="GO_Central"/>
</dbReference>
<reference evidence="10" key="2">
    <citation type="submission" date="2017-06" db="EMBL/GenBank/DDBJ databases">
        <title>WGS assembly of Brachypodium distachyon.</title>
        <authorList>
            <consortium name="The International Brachypodium Initiative"/>
            <person name="Lucas S."/>
            <person name="Harmon-Smith M."/>
            <person name="Lail K."/>
            <person name="Tice H."/>
            <person name="Grimwood J."/>
            <person name="Bruce D."/>
            <person name="Barry K."/>
            <person name="Shu S."/>
            <person name="Lindquist E."/>
            <person name="Wang M."/>
            <person name="Pitluck S."/>
            <person name="Vogel J.P."/>
            <person name="Garvin D.F."/>
            <person name="Mockler T.C."/>
            <person name="Schmutz J."/>
            <person name="Rokhsar D."/>
            <person name="Bevan M.W."/>
        </authorList>
    </citation>
    <scope>NUCLEOTIDE SEQUENCE</scope>
    <source>
        <strain evidence="10">Bd21</strain>
    </source>
</reference>
<evidence type="ECO:0000256" key="7">
    <source>
        <dbReference type="SAM" id="Coils"/>
    </source>
</evidence>
<dbReference type="Gramene" id="KQJ85708">
    <property type="protein sequence ID" value="KQJ85708"/>
    <property type="gene ID" value="BRADI_4g01140v3"/>
</dbReference>
<dbReference type="EnsemblPlants" id="KQJ85708">
    <property type="protein sequence ID" value="KQJ85708"/>
    <property type="gene ID" value="BRADI_4g01140v3"/>
</dbReference>
<keyword evidence="2" id="KW-0479">Metal-binding</keyword>
<comment type="similarity">
    <text evidence="1">Belongs to the type IV zinc-finger family. Class A subfamily.</text>
</comment>
<dbReference type="PROSITE" id="PS00344">
    <property type="entry name" value="GATA_ZN_FINGER_1"/>
    <property type="match status" value="1"/>
</dbReference>
<feature type="domain" description="GATA-type" evidence="9">
    <location>
        <begin position="245"/>
        <end position="281"/>
    </location>
</feature>
<dbReference type="Proteomes" id="UP000008810">
    <property type="component" value="Chromosome 4"/>
</dbReference>
<dbReference type="EMBL" id="CM000883">
    <property type="protein sequence ID" value="KQJ85708.1"/>
    <property type="molecule type" value="Genomic_DNA"/>
</dbReference>
<evidence type="ECO:0000259" key="9">
    <source>
        <dbReference type="PROSITE" id="PS50114"/>
    </source>
</evidence>
<proteinExistence type="inferred from homology"/>
<dbReference type="SUPFAM" id="SSF57716">
    <property type="entry name" value="Glucocorticoid receptor-like (DNA-binding domain)"/>
    <property type="match status" value="2"/>
</dbReference>
<evidence type="ECO:0000256" key="8">
    <source>
        <dbReference type="SAM" id="MobiDB-lite"/>
    </source>
</evidence>
<keyword evidence="7" id="KW-0175">Coiled coil</keyword>
<dbReference type="Gene3D" id="3.30.50.10">
    <property type="entry name" value="Erythroid Transcription Factor GATA-1, subunit A"/>
    <property type="match status" value="2"/>
</dbReference>
<evidence type="ECO:0000256" key="5">
    <source>
        <dbReference type="ARBA" id="ARBA00023159"/>
    </source>
</evidence>
<evidence type="ECO:0000256" key="1">
    <source>
        <dbReference type="ARBA" id="ARBA00005694"/>
    </source>
</evidence>
<dbReference type="GO" id="GO:0006357">
    <property type="term" value="P:regulation of transcription by RNA polymerase II"/>
    <property type="evidence" value="ECO:0000318"/>
    <property type="project" value="GO_Central"/>
</dbReference>
<dbReference type="OMA" id="CTHCMSY"/>
<evidence type="ECO:0000313" key="10">
    <source>
        <dbReference type="EMBL" id="KQJ85708.1"/>
    </source>
</evidence>
<dbReference type="PANTHER" id="PTHR45658">
    <property type="entry name" value="GATA TRANSCRIPTION FACTOR"/>
    <property type="match status" value="1"/>
</dbReference>
<keyword evidence="3 6" id="KW-0863">Zinc-finger</keyword>
<dbReference type="KEGG" id="bdi:100832709"/>
<dbReference type="Pfam" id="PF00320">
    <property type="entry name" value="GATA"/>
    <property type="match status" value="1"/>
</dbReference>
<feature type="coiled-coil region" evidence="7">
    <location>
        <begin position="121"/>
        <end position="149"/>
    </location>
</feature>
<feature type="domain" description="GATA-type" evidence="9">
    <location>
        <begin position="152"/>
        <end position="183"/>
    </location>
</feature>
<dbReference type="HOGENOM" id="CLU_045755_4_0_1"/>
<name>I1IG87_BRADI</name>
<dbReference type="PANTHER" id="PTHR45658:SF148">
    <property type="entry name" value="GATA ZINC FINGER FAMILY PROTEIN, EXPRESSED"/>
    <property type="match status" value="1"/>
</dbReference>
<dbReference type="InterPro" id="IPR051140">
    <property type="entry name" value="GATA_TF"/>
</dbReference>
<evidence type="ECO:0000256" key="3">
    <source>
        <dbReference type="ARBA" id="ARBA00022771"/>
    </source>
</evidence>
<feature type="region of interest" description="Disordered" evidence="8">
    <location>
        <begin position="199"/>
        <end position="232"/>
    </location>
</feature>
<dbReference type="GO" id="GO:0030154">
    <property type="term" value="P:cell differentiation"/>
    <property type="evidence" value="ECO:0000318"/>
    <property type="project" value="GO_Central"/>
</dbReference>
<dbReference type="InterPro" id="IPR013088">
    <property type="entry name" value="Znf_NHR/GATA"/>
</dbReference>